<reference evidence="2 3" key="1">
    <citation type="submission" date="2019-12" db="EMBL/GenBank/DDBJ databases">
        <title>Snethiella sp. nov. sp. isolated from sea sand.</title>
        <authorList>
            <person name="Kim J."/>
            <person name="Jeong S.E."/>
            <person name="Jung H.S."/>
            <person name="Jeon C.O."/>
        </authorList>
    </citation>
    <scope>NUCLEOTIDE SEQUENCE [LARGE SCALE GENOMIC DNA]</scope>
    <source>
        <strain evidence="2 3">DP05</strain>
    </source>
</reference>
<evidence type="ECO:0000256" key="1">
    <source>
        <dbReference type="SAM" id="Phobius"/>
    </source>
</evidence>
<evidence type="ECO:0000313" key="3">
    <source>
        <dbReference type="Proteomes" id="UP000476030"/>
    </source>
</evidence>
<gene>
    <name evidence="2" type="ORF">GQE98_12310</name>
</gene>
<keyword evidence="1" id="KW-0812">Transmembrane</keyword>
<dbReference type="RefSeq" id="WP_161315923.1">
    <property type="nucleotide sequence ID" value="NZ_WTUW01000002.1"/>
</dbReference>
<name>A0A6L8W8G6_9PROT</name>
<dbReference type="Proteomes" id="UP000476030">
    <property type="component" value="Unassembled WGS sequence"/>
</dbReference>
<accession>A0A6L8W8G6</accession>
<dbReference type="EMBL" id="WTUW01000002">
    <property type="protein sequence ID" value="MZR31418.1"/>
    <property type="molecule type" value="Genomic_DNA"/>
</dbReference>
<evidence type="ECO:0008006" key="4">
    <source>
        <dbReference type="Google" id="ProtNLM"/>
    </source>
</evidence>
<keyword evidence="1" id="KW-1133">Transmembrane helix</keyword>
<comment type="caution">
    <text evidence="2">The sequence shown here is derived from an EMBL/GenBank/DDBJ whole genome shotgun (WGS) entry which is preliminary data.</text>
</comment>
<evidence type="ECO:0000313" key="2">
    <source>
        <dbReference type="EMBL" id="MZR31418.1"/>
    </source>
</evidence>
<sequence>MRRGLTIAMIGIVILFCAAIITVYLSIGSVITTTVEDYGSAITGTKVSVTETEFSPTSGDAELLGLRVESPKPYDAQPAFLASRVKIQIDPKTINSDTVIIKRIEIEAPEVTYEITDTGDNLRAIRAHITEAMAVEMNGPLPSNRPNRAKKFIINELYITNAVVIVQAEDLTGERTTAVLKNIHLENLGREEKGLYPAALLEQIFKPVLQAATLAALTTDLNFSDQALNILRGASDQTEEVINHLQKLLEK</sequence>
<keyword evidence="3" id="KW-1185">Reference proteome</keyword>
<organism evidence="2 3">
    <name type="scientific">Sneathiella litorea</name>
    <dbReference type="NCBI Taxonomy" id="2606216"/>
    <lineage>
        <taxon>Bacteria</taxon>
        <taxon>Pseudomonadati</taxon>
        <taxon>Pseudomonadota</taxon>
        <taxon>Alphaproteobacteria</taxon>
        <taxon>Sneathiellales</taxon>
        <taxon>Sneathiellaceae</taxon>
        <taxon>Sneathiella</taxon>
    </lineage>
</organism>
<keyword evidence="1" id="KW-0472">Membrane</keyword>
<feature type="transmembrane region" description="Helical" evidence="1">
    <location>
        <begin position="7"/>
        <end position="27"/>
    </location>
</feature>
<proteinExistence type="predicted"/>
<protein>
    <recommendedName>
        <fullName evidence="4">AsmA domain-containing protein</fullName>
    </recommendedName>
</protein>
<dbReference type="AlphaFoldDB" id="A0A6L8W8G6"/>